<gene>
    <name evidence="2" type="ORF">SNAT2548_LOCUS24304</name>
</gene>
<dbReference type="AlphaFoldDB" id="A0A812RPY1"/>
<protein>
    <submittedName>
        <fullName evidence="2">Uncharacterized protein</fullName>
    </submittedName>
</protein>
<feature type="region of interest" description="Disordered" evidence="1">
    <location>
        <begin position="273"/>
        <end position="336"/>
    </location>
</feature>
<dbReference type="EMBL" id="CAJNDS010002354">
    <property type="protein sequence ID" value="CAE7446085.1"/>
    <property type="molecule type" value="Genomic_DNA"/>
</dbReference>
<evidence type="ECO:0000256" key="1">
    <source>
        <dbReference type="SAM" id="MobiDB-lite"/>
    </source>
</evidence>
<feature type="compositionally biased region" description="Basic residues" evidence="1">
    <location>
        <begin position="324"/>
        <end position="336"/>
    </location>
</feature>
<sequence length="401" mass="41207">MDAPEGGNNATTGLRRPMQDYTRLLDFLSPALVTLLSNASTSEEQRCVAIVQHVIALGLRTPSEHSMALLTALHVFRGVEHFTNCFQLHSALESMKLSFRKHASRAGAIPAGQTFLLQLPCTVAQSPAVYAAAALPTGVAVLDPSVQQFIFSLAQRVPLRKSNKQAPQQQLAAASAAAAPANFWEGLGGLGAFVGAAFAGQLGAGARGVTAALPAPELPEPAPAAAPLLAIADSPTEPLKAAEDQLRCKLEPEVGDDQPPGLVAAAASLLSGSGSKTKALPKKGKPAANIEGKAVSKKGKPAANVQGKAVPKKGKPAAKATSKQSKKAAPKNQCARKKPAAAAAARKAGAGPCTLKNTLKCVTSRAYHQAKVLALKKGLSKTKAKAAGRRASAAAATLWHK</sequence>
<accession>A0A812RPY1</accession>
<evidence type="ECO:0000313" key="3">
    <source>
        <dbReference type="Proteomes" id="UP000604046"/>
    </source>
</evidence>
<reference evidence="2" key="1">
    <citation type="submission" date="2021-02" db="EMBL/GenBank/DDBJ databases">
        <authorList>
            <person name="Dougan E. K."/>
            <person name="Rhodes N."/>
            <person name="Thang M."/>
            <person name="Chan C."/>
        </authorList>
    </citation>
    <scope>NUCLEOTIDE SEQUENCE</scope>
</reference>
<proteinExistence type="predicted"/>
<organism evidence="2 3">
    <name type="scientific">Symbiodinium natans</name>
    <dbReference type="NCBI Taxonomy" id="878477"/>
    <lineage>
        <taxon>Eukaryota</taxon>
        <taxon>Sar</taxon>
        <taxon>Alveolata</taxon>
        <taxon>Dinophyceae</taxon>
        <taxon>Suessiales</taxon>
        <taxon>Symbiodiniaceae</taxon>
        <taxon>Symbiodinium</taxon>
    </lineage>
</organism>
<comment type="caution">
    <text evidence="2">The sequence shown here is derived from an EMBL/GenBank/DDBJ whole genome shotgun (WGS) entry which is preliminary data.</text>
</comment>
<keyword evidence="3" id="KW-1185">Reference proteome</keyword>
<name>A0A812RPY1_9DINO</name>
<evidence type="ECO:0000313" key="2">
    <source>
        <dbReference type="EMBL" id="CAE7446085.1"/>
    </source>
</evidence>
<dbReference type="Proteomes" id="UP000604046">
    <property type="component" value="Unassembled WGS sequence"/>
</dbReference>